<dbReference type="AlphaFoldDB" id="A0A8T0SRZ0"/>
<gene>
    <name evidence="2" type="ORF">PVAP13_5KG555307</name>
</gene>
<comment type="caution">
    <text evidence="2">The sequence shown here is derived from an EMBL/GenBank/DDBJ whole genome shotgun (WGS) entry which is preliminary data.</text>
</comment>
<accession>A0A8T0SRZ0</accession>
<feature type="compositionally biased region" description="Basic and acidic residues" evidence="1">
    <location>
        <begin position="19"/>
        <end position="33"/>
    </location>
</feature>
<name>A0A8T0SRZ0_PANVG</name>
<evidence type="ECO:0000313" key="2">
    <source>
        <dbReference type="EMBL" id="KAG2600887.1"/>
    </source>
</evidence>
<feature type="compositionally biased region" description="Low complexity" evidence="1">
    <location>
        <begin position="77"/>
        <end position="88"/>
    </location>
</feature>
<evidence type="ECO:0000313" key="3">
    <source>
        <dbReference type="Proteomes" id="UP000823388"/>
    </source>
</evidence>
<dbReference type="Proteomes" id="UP000823388">
    <property type="component" value="Chromosome 5K"/>
</dbReference>
<keyword evidence="3" id="KW-1185">Reference proteome</keyword>
<reference evidence="2 3" key="1">
    <citation type="submission" date="2020-05" db="EMBL/GenBank/DDBJ databases">
        <title>WGS assembly of Panicum virgatum.</title>
        <authorList>
            <person name="Lovell J.T."/>
            <person name="Jenkins J."/>
            <person name="Shu S."/>
            <person name="Juenger T.E."/>
            <person name="Schmutz J."/>
        </authorList>
    </citation>
    <scope>NUCLEOTIDE SEQUENCE [LARGE SCALE GENOMIC DNA]</scope>
    <source>
        <strain evidence="3">cv. AP13</strain>
    </source>
</reference>
<proteinExistence type="predicted"/>
<organism evidence="2 3">
    <name type="scientific">Panicum virgatum</name>
    <name type="common">Blackwell switchgrass</name>
    <dbReference type="NCBI Taxonomy" id="38727"/>
    <lineage>
        <taxon>Eukaryota</taxon>
        <taxon>Viridiplantae</taxon>
        <taxon>Streptophyta</taxon>
        <taxon>Embryophyta</taxon>
        <taxon>Tracheophyta</taxon>
        <taxon>Spermatophyta</taxon>
        <taxon>Magnoliopsida</taxon>
        <taxon>Liliopsida</taxon>
        <taxon>Poales</taxon>
        <taxon>Poaceae</taxon>
        <taxon>PACMAD clade</taxon>
        <taxon>Panicoideae</taxon>
        <taxon>Panicodae</taxon>
        <taxon>Paniceae</taxon>
        <taxon>Panicinae</taxon>
        <taxon>Panicum</taxon>
        <taxon>Panicum sect. Hiantes</taxon>
    </lineage>
</organism>
<sequence>MTCIPDRIPDRPAAGGTSEHGREHGLIAKDNRKSAPAPARRFRESRPGSVAGQANQPCGGGHTYSYYETETAAAVTGETARRAAAARPPTSPEPPVNAHAAGVGARGGGALDDAIQSPRGPRLLPPPARPLLPLLLFRRPLPPPTPLRLFLLLPRSAPPLSLCFFFVTFGFGSALGDRRYATTASPA</sequence>
<dbReference type="EMBL" id="CM029045">
    <property type="protein sequence ID" value="KAG2600887.1"/>
    <property type="molecule type" value="Genomic_DNA"/>
</dbReference>
<evidence type="ECO:0000256" key="1">
    <source>
        <dbReference type="SAM" id="MobiDB-lite"/>
    </source>
</evidence>
<feature type="region of interest" description="Disordered" evidence="1">
    <location>
        <begin position="1"/>
        <end position="63"/>
    </location>
</feature>
<feature type="region of interest" description="Disordered" evidence="1">
    <location>
        <begin position="77"/>
        <end position="108"/>
    </location>
</feature>
<protein>
    <submittedName>
        <fullName evidence="2">Uncharacterized protein</fullName>
    </submittedName>
</protein>